<comment type="caution">
    <text evidence="3">The sequence shown here is derived from an EMBL/GenBank/DDBJ whole genome shotgun (WGS) entry which is preliminary data.</text>
</comment>
<dbReference type="AlphaFoldDB" id="A0A814Q9P5"/>
<dbReference type="OrthoDB" id="10119532at2759"/>
<evidence type="ECO:0000313" key="4">
    <source>
        <dbReference type="Proteomes" id="UP000663832"/>
    </source>
</evidence>
<proteinExistence type="predicted"/>
<dbReference type="EMBL" id="CAJNOM010000135">
    <property type="protein sequence ID" value="CAF1116991.1"/>
    <property type="molecule type" value="Genomic_DNA"/>
</dbReference>
<sequence length="93" mass="10897">MKSFKEPRLVTEVEKSVEDTLAAIIMILKSPTADITWQKGAKRQLPNLDRFIEETQLFDKINLTEEHNNLISAIINNFQHKNTSLYKWVKRIL</sequence>
<dbReference type="Proteomes" id="UP000663877">
    <property type="component" value="Unassembled WGS sequence"/>
</dbReference>
<name>A0A814Q9P5_9BILA</name>
<evidence type="ECO:0000313" key="1">
    <source>
        <dbReference type="EMBL" id="CAF0776217.1"/>
    </source>
</evidence>
<protein>
    <submittedName>
        <fullName evidence="3">Uncharacterized protein</fullName>
    </submittedName>
</protein>
<organism evidence="3 4">
    <name type="scientific">Adineta steineri</name>
    <dbReference type="NCBI Taxonomy" id="433720"/>
    <lineage>
        <taxon>Eukaryota</taxon>
        <taxon>Metazoa</taxon>
        <taxon>Spiralia</taxon>
        <taxon>Gnathifera</taxon>
        <taxon>Rotifera</taxon>
        <taxon>Eurotatoria</taxon>
        <taxon>Bdelloidea</taxon>
        <taxon>Adinetida</taxon>
        <taxon>Adinetidae</taxon>
        <taxon>Adineta</taxon>
    </lineage>
</organism>
<evidence type="ECO:0000313" key="3">
    <source>
        <dbReference type="EMBL" id="CAF1116991.1"/>
    </source>
</evidence>
<keyword evidence="4" id="KW-1185">Reference proteome</keyword>
<gene>
    <name evidence="1" type="ORF">BJG266_LOCUS3857</name>
    <name evidence="3" type="ORF">QVE165_LOCUS21173</name>
    <name evidence="2" type="ORF">QVE165_LOCUS9802</name>
</gene>
<dbReference type="EMBL" id="CAJNOM010000045">
    <property type="protein sequence ID" value="CAF0907194.1"/>
    <property type="molecule type" value="Genomic_DNA"/>
</dbReference>
<evidence type="ECO:0000313" key="2">
    <source>
        <dbReference type="EMBL" id="CAF0907194.1"/>
    </source>
</evidence>
<dbReference type="Proteomes" id="UP000663832">
    <property type="component" value="Unassembled WGS sequence"/>
</dbReference>
<accession>A0A814Q9P5</accession>
<reference evidence="3" key="1">
    <citation type="submission" date="2021-02" db="EMBL/GenBank/DDBJ databases">
        <authorList>
            <person name="Nowell W R."/>
        </authorList>
    </citation>
    <scope>NUCLEOTIDE SEQUENCE</scope>
</reference>
<dbReference type="EMBL" id="CAJNOI010000009">
    <property type="protein sequence ID" value="CAF0776217.1"/>
    <property type="molecule type" value="Genomic_DNA"/>
</dbReference>